<dbReference type="Pfam" id="PF00258">
    <property type="entry name" value="Flavodoxin_1"/>
    <property type="match status" value="1"/>
</dbReference>
<dbReference type="SUPFAM" id="SSF52343">
    <property type="entry name" value="Ferredoxin reductase-like, C-terminal NADP-linked domain"/>
    <property type="match status" value="1"/>
</dbReference>
<dbReference type="GO" id="GO:0005829">
    <property type="term" value="C:cytosol"/>
    <property type="evidence" value="ECO:0007669"/>
    <property type="project" value="TreeGrafter"/>
</dbReference>
<gene>
    <name evidence="7" type="ORF">EYW49_19480</name>
</gene>
<dbReference type="Proteomes" id="UP000292781">
    <property type="component" value="Unassembled WGS sequence"/>
</dbReference>
<reference evidence="7 8" key="1">
    <citation type="submission" date="2019-02" db="EMBL/GenBank/DDBJ databases">
        <title>Siculibacillus lacustris gen. nov., sp. nov., a new rosette-forming bacterium isolated from a freshwater crater lake (Lake St. Ana, Romania).</title>
        <authorList>
            <person name="Felfoldi T."/>
            <person name="Marton Z."/>
            <person name="Szabo A."/>
            <person name="Mentes A."/>
            <person name="Boka K."/>
            <person name="Marialigeti K."/>
            <person name="Mathe I."/>
            <person name="Koncz M."/>
            <person name="Schumann P."/>
            <person name="Toth E."/>
        </authorList>
    </citation>
    <scope>NUCLEOTIDE SEQUENCE [LARGE SCALE GENOMIC DNA]</scope>
    <source>
        <strain evidence="7 8">SA-279</strain>
    </source>
</reference>
<feature type="transmembrane region" description="Helical" evidence="4">
    <location>
        <begin position="122"/>
        <end position="147"/>
    </location>
</feature>
<evidence type="ECO:0000259" key="6">
    <source>
        <dbReference type="PROSITE" id="PS51384"/>
    </source>
</evidence>
<dbReference type="AlphaFoldDB" id="A0A4Q9VFR0"/>
<evidence type="ECO:0000256" key="3">
    <source>
        <dbReference type="ARBA" id="ARBA00023797"/>
    </source>
</evidence>
<feature type="domain" description="Flavodoxin-like" evidence="5">
    <location>
        <begin position="335"/>
        <end position="468"/>
    </location>
</feature>
<dbReference type="Gene3D" id="2.40.30.10">
    <property type="entry name" value="Translation factors"/>
    <property type="match status" value="1"/>
</dbReference>
<keyword evidence="4" id="KW-0472">Membrane</keyword>
<protein>
    <recommendedName>
        <fullName evidence="3">NADPH--hemoprotein reductase</fullName>
        <ecNumber evidence="3">1.6.2.4</ecNumber>
    </recommendedName>
</protein>
<dbReference type="InterPro" id="IPR008254">
    <property type="entry name" value="Flavodoxin/NO_synth"/>
</dbReference>
<dbReference type="GO" id="GO:0016491">
    <property type="term" value="F:oxidoreductase activity"/>
    <property type="evidence" value="ECO:0007669"/>
    <property type="project" value="InterPro"/>
</dbReference>
<dbReference type="GO" id="GO:0010181">
    <property type="term" value="F:FMN binding"/>
    <property type="evidence" value="ECO:0007669"/>
    <property type="project" value="InterPro"/>
</dbReference>
<dbReference type="RefSeq" id="WP_131311300.1">
    <property type="nucleotide sequence ID" value="NZ_SJFN01000039.1"/>
</dbReference>
<keyword evidence="4" id="KW-1133">Transmembrane helix</keyword>
<dbReference type="SUPFAM" id="SSF52218">
    <property type="entry name" value="Flavoproteins"/>
    <property type="match status" value="1"/>
</dbReference>
<dbReference type="OrthoDB" id="9816402at2"/>
<dbReference type="InterPro" id="IPR029039">
    <property type="entry name" value="Flavoprotein-like_sf"/>
</dbReference>
<evidence type="ECO:0000313" key="7">
    <source>
        <dbReference type="EMBL" id="TBW33783.1"/>
    </source>
</evidence>
<keyword evidence="1" id="KW-0285">Flavoprotein</keyword>
<keyword evidence="8" id="KW-1185">Reference proteome</keyword>
<dbReference type="CDD" id="cd06201">
    <property type="entry name" value="SiR_like2"/>
    <property type="match status" value="1"/>
</dbReference>
<dbReference type="InterPro" id="IPR005625">
    <property type="entry name" value="PepSY-ass_TM"/>
</dbReference>
<evidence type="ECO:0000256" key="1">
    <source>
        <dbReference type="ARBA" id="ARBA00022630"/>
    </source>
</evidence>
<comment type="caution">
    <text evidence="7">The sequence shown here is derived from an EMBL/GenBank/DDBJ whole genome shotgun (WGS) entry which is preliminary data.</text>
</comment>
<dbReference type="InterPro" id="IPR039261">
    <property type="entry name" value="FNR_nucleotide-bd"/>
</dbReference>
<dbReference type="PROSITE" id="PS51384">
    <property type="entry name" value="FAD_FR"/>
    <property type="match status" value="1"/>
</dbReference>
<organism evidence="7 8">
    <name type="scientific">Siculibacillus lacustris</name>
    <dbReference type="NCBI Taxonomy" id="1549641"/>
    <lineage>
        <taxon>Bacteria</taxon>
        <taxon>Pseudomonadati</taxon>
        <taxon>Pseudomonadota</taxon>
        <taxon>Alphaproteobacteria</taxon>
        <taxon>Hyphomicrobiales</taxon>
        <taxon>Ancalomicrobiaceae</taxon>
        <taxon>Siculibacillus</taxon>
    </lineage>
</organism>
<proteinExistence type="predicted"/>
<dbReference type="PANTHER" id="PTHR19384">
    <property type="entry name" value="NITRIC OXIDE SYNTHASE-RELATED"/>
    <property type="match status" value="1"/>
</dbReference>
<keyword evidence="4" id="KW-0812">Transmembrane</keyword>
<sequence length="732" mass="76050">MLRRLHNLPALVLALALVAIAVTGAALSVLPAVDRLSTPAIERGTSVATLAGAVAARHEVVSTIRVRANGVVTAAFTDGETSGVERVDPATGAGLGSFAPAPATRWLTDLHRAFAAGDGGRLVAGLTAIAMLVVALSGVALLARRLGGARALLRPIRGSALDRLHGEVARLATVGLVLSSLTGLWMSASTFDLLPEIPAAAPLVAASTGAPAPIDRLRALAATDVADLRELTFADPADPTDVVRLRTARGEAIVDPASGAILAFTPATLVERIDDVVRMLHTGRGAWALGLLLGLSAASVPVLAGSGLVMWLRRRRAAAATVGAAPAVPVAAADTVVLVGSETDSTRGFAATLARALTAAGHAVHLGDMNDLGEAHVRADRLILLAATWGDGGAPASAKRFLDRLAALEGRTAVAVLGFGDRTFPNFCAYARSVAEALAARDFPKLLEMRRIDRRSAQEFAQWGRDLGAVLGHALVLEHVAETPATTALELVEREDYGAAIGAPVAILRFCAPPTRSGRPGRLPDFEAGDLLGVVPKGEVLPRFYSLASSKADGVVEICVRLRPGGLCSTRLHALEPGDTIDAFVRANPGFRPADTASSLILIGAGAGIGPLAGFVRASDGGRPIHLYWGGRNPASDFLYEDELARHLAEKRLTSLTTAFSRGPLPSAHVQDRLAADAPRLRELVRHGAQILVCGSRDMSAAVSRTLDGVVRPLGLDLATLRTGGRYVEDVY</sequence>
<dbReference type="GO" id="GO:0050660">
    <property type="term" value="F:flavin adenine dinucleotide binding"/>
    <property type="evidence" value="ECO:0007669"/>
    <property type="project" value="TreeGrafter"/>
</dbReference>
<evidence type="ECO:0000256" key="4">
    <source>
        <dbReference type="SAM" id="Phobius"/>
    </source>
</evidence>
<dbReference type="InterPro" id="IPR017927">
    <property type="entry name" value="FAD-bd_FR_type"/>
</dbReference>
<feature type="transmembrane region" description="Helical" evidence="4">
    <location>
        <begin position="286"/>
        <end position="312"/>
    </location>
</feature>
<dbReference type="Pfam" id="PF03929">
    <property type="entry name" value="PepSY_TM"/>
    <property type="match status" value="1"/>
</dbReference>
<evidence type="ECO:0000313" key="8">
    <source>
        <dbReference type="Proteomes" id="UP000292781"/>
    </source>
</evidence>
<dbReference type="InterPro" id="IPR017938">
    <property type="entry name" value="Riboflavin_synthase-like_b-brl"/>
</dbReference>
<dbReference type="InterPro" id="IPR001433">
    <property type="entry name" value="OxRdtase_FAD/NAD-bd"/>
</dbReference>
<dbReference type="SUPFAM" id="SSF63380">
    <property type="entry name" value="Riboflavin synthase domain-like"/>
    <property type="match status" value="1"/>
</dbReference>
<feature type="domain" description="FAD-binding FR-type" evidence="6">
    <location>
        <begin position="484"/>
        <end position="594"/>
    </location>
</feature>
<dbReference type="Gene3D" id="3.40.50.360">
    <property type="match status" value="1"/>
</dbReference>
<accession>A0A4Q9VFR0</accession>
<evidence type="ECO:0000259" key="5">
    <source>
        <dbReference type="PROSITE" id="PS50902"/>
    </source>
</evidence>
<dbReference type="PRINTS" id="PR00371">
    <property type="entry name" value="FPNCR"/>
</dbReference>
<dbReference type="Pfam" id="PF00175">
    <property type="entry name" value="NAD_binding_1"/>
    <property type="match status" value="1"/>
</dbReference>
<name>A0A4Q9VFR0_9HYPH</name>
<dbReference type="EMBL" id="SJFN01000039">
    <property type="protein sequence ID" value="TBW33783.1"/>
    <property type="molecule type" value="Genomic_DNA"/>
</dbReference>
<dbReference type="Gene3D" id="3.40.50.80">
    <property type="entry name" value="Nucleotide-binding domain of ferredoxin-NADP reductase (FNR) module"/>
    <property type="match status" value="1"/>
</dbReference>
<dbReference type="InterPro" id="IPR001709">
    <property type="entry name" value="Flavoprot_Pyr_Nucl_cyt_Rdtase"/>
</dbReference>
<keyword evidence="2" id="KW-0288">FMN</keyword>
<evidence type="ECO:0000256" key="2">
    <source>
        <dbReference type="ARBA" id="ARBA00022643"/>
    </source>
</evidence>
<dbReference type="EC" id="1.6.2.4" evidence="3"/>
<dbReference type="PANTHER" id="PTHR19384:SF17">
    <property type="entry name" value="NADPH--CYTOCHROME P450 REDUCTASE"/>
    <property type="match status" value="1"/>
</dbReference>
<dbReference type="PROSITE" id="PS50902">
    <property type="entry name" value="FLAVODOXIN_LIKE"/>
    <property type="match status" value="1"/>
</dbReference>